<feature type="transmembrane region" description="Helical" evidence="1">
    <location>
        <begin position="96"/>
        <end position="116"/>
    </location>
</feature>
<dbReference type="AlphaFoldDB" id="A0A7J5XLN9"/>
<feature type="transmembrane region" description="Helical" evidence="1">
    <location>
        <begin position="224"/>
        <end position="245"/>
    </location>
</feature>
<name>A0A7J5XLN9_DISMA</name>
<evidence type="ECO:0000256" key="1">
    <source>
        <dbReference type="SAM" id="Phobius"/>
    </source>
</evidence>
<protein>
    <recommendedName>
        <fullName evidence="4">G-protein coupled receptors family 1 profile domain-containing protein</fullName>
    </recommendedName>
</protein>
<feature type="transmembrane region" description="Helical" evidence="1">
    <location>
        <begin position="173"/>
        <end position="198"/>
    </location>
</feature>
<dbReference type="CDD" id="cd00637">
    <property type="entry name" value="7tm_classA_rhodopsin-like"/>
    <property type="match status" value="1"/>
</dbReference>
<evidence type="ECO:0000313" key="3">
    <source>
        <dbReference type="Proteomes" id="UP000518266"/>
    </source>
</evidence>
<dbReference type="EMBL" id="JAAKFY010000023">
    <property type="protein sequence ID" value="KAF3837459.1"/>
    <property type="molecule type" value="Genomic_DNA"/>
</dbReference>
<organism evidence="2 3">
    <name type="scientific">Dissostichus mawsoni</name>
    <name type="common">Antarctic cod</name>
    <dbReference type="NCBI Taxonomy" id="36200"/>
    <lineage>
        <taxon>Eukaryota</taxon>
        <taxon>Metazoa</taxon>
        <taxon>Chordata</taxon>
        <taxon>Craniata</taxon>
        <taxon>Vertebrata</taxon>
        <taxon>Euteleostomi</taxon>
        <taxon>Actinopterygii</taxon>
        <taxon>Neopterygii</taxon>
        <taxon>Teleostei</taxon>
        <taxon>Neoteleostei</taxon>
        <taxon>Acanthomorphata</taxon>
        <taxon>Eupercaria</taxon>
        <taxon>Perciformes</taxon>
        <taxon>Notothenioidei</taxon>
        <taxon>Nototheniidae</taxon>
        <taxon>Dissostichus</taxon>
    </lineage>
</organism>
<keyword evidence="3" id="KW-1185">Reference proteome</keyword>
<accession>A0A7J5XLN9</accession>
<feature type="transmembrane region" description="Helical" evidence="1">
    <location>
        <begin position="143"/>
        <end position="161"/>
    </location>
</feature>
<keyword evidence="1" id="KW-1133">Transmembrane helix</keyword>
<comment type="caution">
    <text evidence="2">The sequence shown here is derived from an EMBL/GenBank/DDBJ whole genome shotgun (WGS) entry which is preliminary data.</text>
</comment>
<reference evidence="2 3" key="1">
    <citation type="submission" date="2020-03" db="EMBL/GenBank/DDBJ databases">
        <title>Dissostichus mawsoni Genome sequencing and assembly.</title>
        <authorList>
            <person name="Park H."/>
        </authorList>
    </citation>
    <scope>NUCLEOTIDE SEQUENCE [LARGE SCALE GENOMIC DNA]</scope>
    <source>
        <strain evidence="2">DM0001</strain>
        <tissue evidence="2">Muscle</tissue>
    </source>
</reference>
<sequence length="254" mass="28740">MSINNGSYPFQVQFSSHVCLNSTTGLFVLTAFSVTNVFIHLLLCALIFCLEFQRWRRQKSTFSSHADCFTFNMMAMEMFVLVGLVLFCMGFNWNNWWLIACGMFCCSLIIPGRSLFHCLTCMERYLAVVHPITYLRLKTTSGVRIRNICIGCAWMLSFGWMSVKYAHLPNWPIFPSLVFVALSLFVSSFSSVSVLRVLRRASPGERPGVNVSTGGLEEAGGDQCVVLIVTLWFGLPSSMVIPLLFLHREGKRRQ</sequence>
<gene>
    <name evidence="2" type="ORF">F7725_004923</name>
</gene>
<evidence type="ECO:0008006" key="4">
    <source>
        <dbReference type="Google" id="ProtNLM"/>
    </source>
</evidence>
<dbReference type="Gene3D" id="1.20.1070.10">
    <property type="entry name" value="Rhodopsin 7-helix transmembrane proteins"/>
    <property type="match status" value="1"/>
</dbReference>
<keyword evidence="1" id="KW-0812">Transmembrane</keyword>
<proteinExistence type="predicted"/>
<evidence type="ECO:0000313" key="2">
    <source>
        <dbReference type="EMBL" id="KAF3837459.1"/>
    </source>
</evidence>
<feature type="transmembrane region" description="Helical" evidence="1">
    <location>
        <begin position="71"/>
        <end position="90"/>
    </location>
</feature>
<dbReference type="Proteomes" id="UP000518266">
    <property type="component" value="Unassembled WGS sequence"/>
</dbReference>
<feature type="transmembrane region" description="Helical" evidence="1">
    <location>
        <begin position="26"/>
        <end position="50"/>
    </location>
</feature>
<keyword evidence="1" id="KW-0472">Membrane</keyword>
<dbReference type="OrthoDB" id="8964101at2759"/>